<evidence type="ECO:0000256" key="1">
    <source>
        <dbReference type="ARBA" id="ARBA00022737"/>
    </source>
</evidence>
<evidence type="ECO:0000259" key="3">
    <source>
        <dbReference type="Pfam" id="PF24883"/>
    </source>
</evidence>
<reference evidence="5" key="1">
    <citation type="journal article" date="2023" name="Mol. Phylogenet. Evol.">
        <title>Genome-scale phylogeny and comparative genomics of the fungal order Sordariales.</title>
        <authorList>
            <person name="Hensen N."/>
            <person name="Bonometti L."/>
            <person name="Westerberg I."/>
            <person name="Brannstrom I.O."/>
            <person name="Guillou S."/>
            <person name="Cros-Aarteil S."/>
            <person name="Calhoun S."/>
            <person name="Haridas S."/>
            <person name="Kuo A."/>
            <person name="Mondo S."/>
            <person name="Pangilinan J."/>
            <person name="Riley R."/>
            <person name="LaButti K."/>
            <person name="Andreopoulos B."/>
            <person name="Lipzen A."/>
            <person name="Chen C."/>
            <person name="Yan M."/>
            <person name="Daum C."/>
            <person name="Ng V."/>
            <person name="Clum A."/>
            <person name="Steindorff A."/>
            <person name="Ohm R.A."/>
            <person name="Martin F."/>
            <person name="Silar P."/>
            <person name="Natvig D.O."/>
            <person name="Lalanne C."/>
            <person name="Gautier V."/>
            <person name="Ament-Velasquez S.L."/>
            <person name="Kruys A."/>
            <person name="Hutchinson M.I."/>
            <person name="Powell A.J."/>
            <person name="Barry K."/>
            <person name="Miller A.N."/>
            <person name="Grigoriev I.V."/>
            <person name="Debuchy R."/>
            <person name="Gladieux P."/>
            <person name="Hiltunen Thoren M."/>
            <person name="Johannesson H."/>
        </authorList>
    </citation>
    <scope>NUCLEOTIDE SEQUENCE</scope>
    <source>
        <strain evidence="5">PSN324</strain>
    </source>
</reference>
<accession>A0AAV9HJF8</accession>
<evidence type="ECO:0000256" key="2">
    <source>
        <dbReference type="SAM" id="Phobius"/>
    </source>
</evidence>
<evidence type="ECO:0000313" key="5">
    <source>
        <dbReference type="EMBL" id="KAK4459838.1"/>
    </source>
</evidence>
<protein>
    <recommendedName>
        <fullName evidence="7">NACHT domain-containing protein</fullName>
    </recommendedName>
</protein>
<proteinExistence type="predicted"/>
<dbReference type="InterPro" id="IPR056693">
    <property type="entry name" value="DUF7791"/>
</dbReference>
<feature type="domain" description="DUF7791" evidence="4">
    <location>
        <begin position="532"/>
        <end position="673"/>
    </location>
</feature>
<sequence>MPDPFTIIGVTAALIDLTVFAGKIVRAAYNAHETASTMTPENEKLEYAIGHLDQLMDKLQAGSATSQDPGMVELTSHCQSLGQKIVARLKKTKVKDSQSSRQCIRAAIKTVWVKKDIDELKKELDFCTSQLSLYVQSAMLSDVGVKMEEILKENWSAAADFARLKGAVDRVGERQEDALSMLHKVGKLLDRSQEHLIEANRRRILDGIQFQNMDARFESIVTASKDTFLWCVEDSEIPDSHPNLAISFRDWLATGSGVFHIAGKPGAGKSTLMKFLAEHPETKSQLQAWAGPSKTLVLASFYFWRAGHCDQRSLEGLVRSILHTLLGKLPHLIPGLFPEYWNPGNPSIIYPGTEATKKIHFDQVLLALDRVLKRDIDTKNYSFCFFIDGLDEFDDPNEKHSMLARRLGSWTTSNPASLKICVSSRQELAFMDNFSEQQRLYIHFLTRKDMEIAASNTLEKHPNFLAMSGTEQESLIDSIVKRGEGVFLWVKLVLDEIWEALDENSNFDEMCRLLNTFPDELEAFFGFILLAIRKRYRKEGWAVLTVLSTTTGTQNVIRRPMTLYLTQFTFIVDYLDNKSFGMLREVESSHQEAKARIQIRNTSFARRINNLCKGLVEAVPYNVGLDLGRLNLIHRSVIDYLQGGSVPKEFQTFKQAIDVESFVIQSFIALFRLVCPIIQQENPNSFFSLNFGMAPLLQEFLRWVALRSEDLTEEHYEQLGVLDQTILEIEHKSTNITVPDWNQYFLLGTKSLFEGAGPPTKRYIYYLLADACRIHFVGYVTWAFRNRPGIASHPETLSMLVNEAMNPLSSAALYQGSCNGAVLAFFAKQLWFTPALVVATCNDNDWHSHLVLPAETPGQARHRFGMSVWLGLITRCVTQNWSRNRHDWLLHAKLWELLKLCLQHDDGSCALNFNWVVQRKSEERSCLTIMDISDSAEVDKTNIITREFVDNDPTPERDNICFLEFPISRPIRNSPRPFYFLDFPISRPMCPLDDETLLAGKSFRWLIEQSDREDRDELLALIDRNIRLTRPPRAAALKALLLRLTQTPGKFGYLFWAFIFSSLFGILLFYLFYRL</sequence>
<dbReference type="Pfam" id="PF24883">
    <property type="entry name" value="NPHP3_N"/>
    <property type="match status" value="1"/>
</dbReference>
<dbReference type="InterPro" id="IPR056884">
    <property type="entry name" value="NPHP3-like_N"/>
</dbReference>
<evidence type="ECO:0008006" key="7">
    <source>
        <dbReference type="Google" id="ProtNLM"/>
    </source>
</evidence>
<keyword evidence="6" id="KW-1185">Reference proteome</keyword>
<dbReference type="PANTHER" id="PTHR10039:SF5">
    <property type="entry name" value="NACHT DOMAIN-CONTAINING PROTEIN"/>
    <property type="match status" value="1"/>
</dbReference>
<dbReference type="EMBL" id="MU865026">
    <property type="protein sequence ID" value="KAK4459838.1"/>
    <property type="molecule type" value="Genomic_DNA"/>
</dbReference>
<evidence type="ECO:0000259" key="4">
    <source>
        <dbReference type="Pfam" id="PF25053"/>
    </source>
</evidence>
<dbReference type="PANTHER" id="PTHR10039">
    <property type="entry name" value="AMELOGENIN"/>
    <property type="match status" value="1"/>
</dbReference>
<comment type="caution">
    <text evidence="5">The sequence shown here is derived from an EMBL/GenBank/DDBJ whole genome shotgun (WGS) entry which is preliminary data.</text>
</comment>
<keyword evidence="2" id="KW-0472">Membrane</keyword>
<name>A0AAV9HJF8_9PEZI</name>
<feature type="transmembrane region" description="Helical" evidence="2">
    <location>
        <begin position="1053"/>
        <end position="1073"/>
    </location>
</feature>
<dbReference type="AlphaFoldDB" id="A0AAV9HJF8"/>
<dbReference type="Pfam" id="PF25053">
    <property type="entry name" value="DUF7791"/>
    <property type="match status" value="1"/>
</dbReference>
<keyword evidence="2" id="KW-0812">Transmembrane</keyword>
<reference evidence="5" key="2">
    <citation type="submission" date="2023-06" db="EMBL/GenBank/DDBJ databases">
        <authorList>
            <consortium name="Lawrence Berkeley National Laboratory"/>
            <person name="Mondo S.J."/>
            <person name="Hensen N."/>
            <person name="Bonometti L."/>
            <person name="Westerberg I."/>
            <person name="Brannstrom I.O."/>
            <person name="Guillou S."/>
            <person name="Cros-Aarteil S."/>
            <person name="Calhoun S."/>
            <person name="Haridas S."/>
            <person name="Kuo A."/>
            <person name="Pangilinan J."/>
            <person name="Riley R."/>
            <person name="Labutti K."/>
            <person name="Andreopoulos B."/>
            <person name="Lipzen A."/>
            <person name="Chen C."/>
            <person name="Yanf M."/>
            <person name="Daum C."/>
            <person name="Ng V."/>
            <person name="Clum A."/>
            <person name="Steindorff A."/>
            <person name="Ohm R."/>
            <person name="Martin F."/>
            <person name="Silar P."/>
            <person name="Natvig D."/>
            <person name="Lalanne C."/>
            <person name="Gautier V."/>
            <person name="Ament-Velasquez S.L."/>
            <person name="Kruys A."/>
            <person name="Hutchinson M.I."/>
            <person name="Powell A.J."/>
            <person name="Barry K."/>
            <person name="Miller A.N."/>
            <person name="Grigoriev I.V."/>
            <person name="Debuchy R."/>
            <person name="Gladieux P."/>
            <person name="Thoren M.H."/>
            <person name="Johannesson H."/>
        </authorList>
    </citation>
    <scope>NUCLEOTIDE SEQUENCE</scope>
    <source>
        <strain evidence="5">PSN324</strain>
    </source>
</reference>
<organism evidence="5 6">
    <name type="scientific">Cladorrhinum samala</name>
    <dbReference type="NCBI Taxonomy" id="585594"/>
    <lineage>
        <taxon>Eukaryota</taxon>
        <taxon>Fungi</taxon>
        <taxon>Dikarya</taxon>
        <taxon>Ascomycota</taxon>
        <taxon>Pezizomycotina</taxon>
        <taxon>Sordariomycetes</taxon>
        <taxon>Sordariomycetidae</taxon>
        <taxon>Sordariales</taxon>
        <taxon>Podosporaceae</taxon>
        <taxon>Cladorrhinum</taxon>
    </lineage>
</organism>
<dbReference type="SUPFAM" id="SSF52540">
    <property type="entry name" value="P-loop containing nucleoside triphosphate hydrolases"/>
    <property type="match status" value="1"/>
</dbReference>
<dbReference type="InterPro" id="IPR027417">
    <property type="entry name" value="P-loop_NTPase"/>
</dbReference>
<dbReference type="Gene3D" id="3.40.50.300">
    <property type="entry name" value="P-loop containing nucleotide triphosphate hydrolases"/>
    <property type="match status" value="1"/>
</dbReference>
<dbReference type="Proteomes" id="UP001321749">
    <property type="component" value="Unassembled WGS sequence"/>
</dbReference>
<keyword evidence="2" id="KW-1133">Transmembrane helix</keyword>
<evidence type="ECO:0000313" key="6">
    <source>
        <dbReference type="Proteomes" id="UP001321749"/>
    </source>
</evidence>
<gene>
    <name evidence="5" type="ORF">QBC42DRAFT_207149</name>
</gene>
<feature type="domain" description="Nephrocystin 3-like N-terminal" evidence="3">
    <location>
        <begin position="247"/>
        <end position="425"/>
    </location>
</feature>
<keyword evidence="1" id="KW-0677">Repeat</keyword>